<evidence type="ECO:0000259" key="1">
    <source>
        <dbReference type="Pfam" id="PF13556"/>
    </source>
</evidence>
<feature type="domain" description="PucR C-terminal helix-turn-helix" evidence="1">
    <location>
        <begin position="454"/>
        <end position="507"/>
    </location>
</feature>
<evidence type="ECO:0000313" key="2">
    <source>
        <dbReference type="EMBL" id="MBV7273924.1"/>
    </source>
</evidence>
<dbReference type="InterPro" id="IPR025736">
    <property type="entry name" value="PucR_C-HTH_dom"/>
</dbReference>
<dbReference type="InterPro" id="IPR051448">
    <property type="entry name" value="CdaR-like_regulators"/>
</dbReference>
<evidence type="ECO:0000313" key="3">
    <source>
        <dbReference type="Proteomes" id="UP000694308"/>
    </source>
</evidence>
<reference evidence="2" key="1">
    <citation type="submission" date="2020-12" db="EMBL/GenBank/DDBJ databases">
        <title>Clostridium thailandense sp. nov., a novel acetogenic bacterium isolated from peat land soil in Thailand.</title>
        <authorList>
            <person name="Chaikitkaew S."/>
            <person name="Birkeland N.K."/>
        </authorList>
    </citation>
    <scope>NUCLEOTIDE SEQUENCE</scope>
    <source>
        <strain evidence="2">PL3</strain>
    </source>
</reference>
<dbReference type="RefSeq" id="WP_218320993.1">
    <property type="nucleotide sequence ID" value="NZ_JAEEGC010000060.1"/>
</dbReference>
<comment type="caution">
    <text evidence="2">The sequence shown here is derived from an EMBL/GenBank/DDBJ whole genome shotgun (WGS) entry which is preliminary data.</text>
</comment>
<keyword evidence="3" id="KW-1185">Reference proteome</keyword>
<organism evidence="2 3">
    <name type="scientific">Clostridium thailandense</name>
    <dbReference type="NCBI Taxonomy" id="2794346"/>
    <lineage>
        <taxon>Bacteria</taxon>
        <taxon>Bacillati</taxon>
        <taxon>Bacillota</taxon>
        <taxon>Clostridia</taxon>
        <taxon>Eubacteriales</taxon>
        <taxon>Clostridiaceae</taxon>
        <taxon>Clostridium</taxon>
    </lineage>
</organism>
<gene>
    <name evidence="2" type="ORF">I6U48_13535</name>
</gene>
<protein>
    <submittedName>
        <fullName evidence="2">Helix-turn-helix domain-containing protein</fullName>
    </submittedName>
</protein>
<dbReference type="Pfam" id="PF13556">
    <property type="entry name" value="HTH_30"/>
    <property type="match status" value="1"/>
</dbReference>
<dbReference type="PANTHER" id="PTHR33744">
    <property type="entry name" value="CARBOHYDRATE DIACID REGULATOR"/>
    <property type="match status" value="1"/>
</dbReference>
<dbReference type="EMBL" id="JAEEGC010000060">
    <property type="protein sequence ID" value="MBV7273924.1"/>
    <property type="molecule type" value="Genomic_DNA"/>
</dbReference>
<sequence length="519" mass="60832">MKLSINIIYDKLQEYDKDLVIKGNIKSTIDTIRMFDNSMMEFFENTLYIGLNEDLPDVSYINNNINFISIGYSEIIDSVNCKTKFNIIVVKSKIKLSLLFNDIQEIFKFYNEWEKRLKIAVAEGKAIQDLVDLSDRVFDGSILIYDLTYKVYGITKKSIKKNDYLWESYLVGYLSYETIKIILKEKIIEKVIECKSPILIRIDGMNRYILANSINGNDRVVGFIHILSEEKNKSRFKKSDYELLEYFSSVIAPLLLDAKSDKNSLDIMYQNVIIDLIEGRIDNEKLVYDRLCLLGWKIKKIFRVMKILIDAKHNNIYNLTHLCNCLNYFVLESKAIIYKDSIVMIINKNSKKSMTDKEYDGFMDVLKSKNAYAGISDYFLNLKDSKEYYIQADRAAKYCRSVDSSNILMDYDSASKYHAMELISLGYDLKAFCHPLIFELLDYDGKNNTDFYVTLKEYLMNERNSKETASKLHLHRNSLNYRITRLEELFKFDLNNAQLRQRLILSFIAFEYININPPL</sequence>
<name>A0A949TJD7_9CLOT</name>
<proteinExistence type="predicted"/>
<dbReference type="AlphaFoldDB" id="A0A949TJD7"/>
<accession>A0A949TJD7</accession>
<dbReference type="Proteomes" id="UP000694308">
    <property type="component" value="Unassembled WGS sequence"/>
</dbReference>